<keyword evidence="1" id="KW-1133">Transmembrane helix</keyword>
<proteinExistence type="predicted"/>
<dbReference type="EMBL" id="CP014782">
    <property type="protein sequence ID" value="AQS39166.1"/>
    <property type="molecule type" value="Genomic_DNA"/>
</dbReference>
<keyword evidence="1" id="KW-0472">Membrane</keyword>
<dbReference type="STRING" id="225848.Sps_04051"/>
<feature type="transmembrane region" description="Helical" evidence="1">
    <location>
        <begin position="27"/>
        <end position="46"/>
    </location>
</feature>
<sequence>MGLAIIIIIFSILWVLSGTLTALFAGVMWGELVFFSFFGAVMFGWWKSVRKVIREYRALIR</sequence>
<dbReference type="AlphaFoldDB" id="A0A1S6HUC9"/>
<keyword evidence="1" id="KW-0812">Transmembrane</keyword>
<dbReference type="Proteomes" id="UP000189545">
    <property type="component" value="Chromosome"/>
</dbReference>
<evidence type="ECO:0000256" key="1">
    <source>
        <dbReference type="SAM" id="Phobius"/>
    </source>
</evidence>
<dbReference type="KEGG" id="spsw:Sps_04051"/>
<evidence type="ECO:0000313" key="2">
    <source>
        <dbReference type="EMBL" id="AQS39166.1"/>
    </source>
</evidence>
<name>A0A1S6HUC9_9GAMM</name>
<protein>
    <submittedName>
        <fullName evidence="2">Uncharacterized protein</fullName>
    </submittedName>
</protein>
<keyword evidence="3" id="KW-1185">Reference proteome</keyword>
<gene>
    <name evidence="2" type="ORF">Sps_04051</name>
</gene>
<evidence type="ECO:0000313" key="3">
    <source>
        <dbReference type="Proteomes" id="UP000189545"/>
    </source>
</evidence>
<accession>A0A1S6HUC9</accession>
<organism evidence="2 3">
    <name type="scientific">Shewanella psychrophila</name>
    <dbReference type="NCBI Taxonomy" id="225848"/>
    <lineage>
        <taxon>Bacteria</taxon>
        <taxon>Pseudomonadati</taxon>
        <taxon>Pseudomonadota</taxon>
        <taxon>Gammaproteobacteria</taxon>
        <taxon>Alteromonadales</taxon>
        <taxon>Shewanellaceae</taxon>
        <taxon>Shewanella</taxon>
    </lineage>
</organism>
<reference evidence="2 3" key="1">
    <citation type="submission" date="2016-03" db="EMBL/GenBank/DDBJ databases">
        <title>Complete genome sequence of Shewanella psychrophila WP2, a deep sea bacterium isolated from west Pacific sediment.</title>
        <authorList>
            <person name="Xu G."/>
            <person name="Jian H."/>
        </authorList>
    </citation>
    <scope>NUCLEOTIDE SEQUENCE [LARGE SCALE GENOMIC DNA]</scope>
    <source>
        <strain evidence="2 3">WP2</strain>
    </source>
</reference>